<reference evidence="2 4" key="1">
    <citation type="journal article" date="2004" name="Genome Res.">
        <title>Genome sequence of Haloarcula marismortui: a halophilic archaeon from the Dead Sea.</title>
        <authorList>
            <person name="Baliga N.S."/>
            <person name="Bonneau R."/>
            <person name="Facciotti M.T."/>
            <person name="Pan M."/>
            <person name="Glusman G."/>
            <person name="Deutsch E.W."/>
            <person name="Shannon P."/>
            <person name="Chiu Y."/>
            <person name="Weng R.S."/>
            <person name="Gan R.R."/>
            <person name="Hung P."/>
            <person name="Date S.V."/>
            <person name="Marcotte E."/>
            <person name="Hood L."/>
            <person name="Ng W.V."/>
        </authorList>
    </citation>
    <scope>NUCLEOTIDE SEQUENCE [LARGE SCALE GENOMIC DNA]</scope>
    <source>
        <strain evidence="2">ATCC 43049</strain>
        <strain evidence="4">ATCC 43049 / DSM 3752 / JCM 8966 / VKM B-1809</strain>
        <plasmid evidence="4">Plasmid pNG200</plasmid>
        <plasmid evidence="2">pNG200</plasmid>
    </source>
</reference>
<dbReference type="InterPro" id="IPR013087">
    <property type="entry name" value="Znf_C2H2_type"/>
</dbReference>
<dbReference type="KEGG" id="hma:pNG2032"/>
<sequence>MDAEWDSYQSDEFHCRDCGEKFPNEEAVKEHLRKAQKDVCFWLMGLPEAKWRDAPLPDFNDESEEVSIGGQTVPVRMGPACSLALAESGYEGLIEQSIKVGPIPANFQFDDWDKLTDEASPLTYDGGSPRLSRRLLAKAVKHLAAGAGATYSPKRFTLYRNGDPEAPMVLVGNGSAILIAPRVRD</sequence>
<dbReference type="Proteomes" id="UP000001169">
    <property type="component" value="Plasmid pNG200"/>
</dbReference>
<dbReference type="EnsemblBacteria" id="AAV44324">
    <property type="protein sequence ID" value="AAV44324"/>
    <property type="gene ID" value="pNG2032"/>
</dbReference>
<evidence type="ECO:0000259" key="1">
    <source>
        <dbReference type="PROSITE" id="PS50157"/>
    </source>
</evidence>
<dbReference type="EMBL" id="AY596291">
    <property type="protein sequence ID" value="AAV44324.1"/>
    <property type="molecule type" value="Genomic_DNA"/>
</dbReference>
<dbReference type="Proteomes" id="UP000298722">
    <property type="component" value="Plasmid pHMA34"/>
</dbReference>
<evidence type="ECO:0000313" key="2">
    <source>
        <dbReference type="EMBL" id="AAV44324.1"/>
    </source>
</evidence>
<evidence type="ECO:0000313" key="4">
    <source>
        <dbReference type="Proteomes" id="UP000001169"/>
    </source>
</evidence>
<proteinExistence type="predicted"/>
<geneLocation type="plasmid" evidence="2 4">
    <name>pNG200</name>
</geneLocation>
<protein>
    <recommendedName>
        <fullName evidence="1">C2H2-type domain-containing protein</fullName>
    </recommendedName>
</protein>
<evidence type="ECO:0000313" key="3">
    <source>
        <dbReference type="EMBL" id="QCP89374.1"/>
    </source>
</evidence>
<organism evidence="2 4">
    <name type="scientific">Haloarcula marismortui (strain ATCC 43049 / DSM 3752 / JCM 8966 / VKM B-1809)</name>
    <name type="common">Halobacterium marismortui</name>
    <dbReference type="NCBI Taxonomy" id="272569"/>
    <lineage>
        <taxon>Archaea</taxon>
        <taxon>Methanobacteriati</taxon>
        <taxon>Methanobacteriota</taxon>
        <taxon>Stenosarchaea group</taxon>
        <taxon>Halobacteria</taxon>
        <taxon>Halobacteriales</taxon>
        <taxon>Haloarculaceae</taxon>
        <taxon>Haloarcula</taxon>
    </lineage>
</organism>
<keyword evidence="4" id="KW-1185">Reference proteome</keyword>
<dbReference type="GeneID" id="40150511"/>
<dbReference type="AlphaFoldDB" id="Q5V828"/>
<reference evidence="3 5" key="2">
    <citation type="submission" date="2019-04" db="EMBL/GenBank/DDBJ databases">
        <title>Methylomes of two halophilic Archaea, Haloarcula marismortui and Haloferax mediterranei.</title>
        <authorList>
            <person name="DasSarma S."/>
            <person name="DasSarma P."/>
            <person name="DasSarma S."/>
            <person name="Fomenkov A."/>
            <person name="Vincze T."/>
            <person name="Anton B.P."/>
            <person name="Roberts R.J."/>
        </authorList>
    </citation>
    <scope>NUCLEOTIDE SEQUENCE [LARGE SCALE GENOMIC DNA]</scope>
    <source>
        <strain evidence="3 5">ATCC 43049</strain>
        <plasmid evidence="5">phma34</plasmid>
        <plasmid evidence="3">pHMA34</plasmid>
    </source>
</reference>
<evidence type="ECO:0000313" key="5">
    <source>
        <dbReference type="Proteomes" id="UP000298722"/>
    </source>
</evidence>
<accession>Q5V828</accession>
<dbReference type="EMBL" id="CP039132">
    <property type="protein sequence ID" value="QCP89374.1"/>
    <property type="molecule type" value="Genomic_DNA"/>
</dbReference>
<name>Q5V828_HALMA</name>
<feature type="domain" description="C2H2-type" evidence="1">
    <location>
        <begin position="13"/>
        <end position="33"/>
    </location>
</feature>
<geneLocation type="plasmid" evidence="5">
    <name>phma34</name>
</geneLocation>
<keyword evidence="2" id="KW-0614">Plasmid</keyword>
<geneLocation type="plasmid" evidence="3">
    <name>pHMA34</name>
</geneLocation>
<gene>
    <name evidence="2" type="ordered locus">pNG2032</name>
    <name evidence="3" type="ORF">E6P14_00110</name>
</gene>
<dbReference type="RefSeq" id="WP_011222175.1">
    <property type="nucleotide sequence ID" value="NC_006390.1"/>
</dbReference>
<dbReference type="HOGENOM" id="CLU_1458158_0_0_2"/>
<dbReference type="PROSITE" id="PS50157">
    <property type="entry name" value="ZINC_FINGER_C2H2_2"/>
    <property type="match status" value="1"/>
</dbReference>